<evidence type="ECO:0000256" key="4">
    <source>
        <dbReference type="SAM" id="SignalP"/>
    </source>
</evidence>
<accession>A0A917DYS5</accession>
<comment type="similarity">
    <text evidence="1">Belongs to the bacterial solute-binding protein 1 family.</text>
</comment>
<evidence type="ECO:0008006" key="7">
    <source>
        <dbReference type="Google" id="ProtNLM"/>
    </source>
</evidence>
<keyword evidence="2" id="KW-0813">Transport</keyword>
<feature type="compositionally biased region" description="Polar residues" evidence="3">
    <location>
        <begin position="41"/>
        <end position="58"/>
    </location>
</feature>
<dbReference type="PANTHER" id="PTHR43649">
    <property type="entry name" value="ARABINOSE-BINDING PROTEIN-RELATED"/>
    <property type="match status" value="1"/>
</dbReference>
<name>A0A917DYS5_9BACL</name>
<dbReference type="Gene3D" id="3.40.190.10">
    <property type="entry name" value="Periplasmic binding protein-like II"/>
    <property type="match status" value="2"/>
</dbReference>
<evidence type="ECO:0000256" key="2">
    <source>
        <dbReference type="ARBA" id="ARBA00022448"/>
    </source>
</evidence>
<dbReference type="Pfam" id="PF01547">
    <property type="entry name" value="SBP_bac_1"/>
    <property type="match status" value="1"/>
</dbReference>
<dbReference type="PANTHER" id="PTHR43649:SF29">
    <property type="entry name" value="OSMOPROTECTIVE COMPOUNDS-BINDING PROTEIN GGTB"/>
    <property type="match status" value="1"/>
</dbReference>
<feature type="region of interest" description="Disordered" evidence="3">
    <location>
        <begin position="32"/>
        <end position="62"/>
    </location>
</feature>
<feature type="signal peptide" evidence="4">
    <location>
        <begin position="1"/>
        <end position="20"/>
    </location>
</feature>
<reference evidence="5" key="1">
    <citation type="journal article" date="2014" name="Int. J. Syst. Evol. Microbiol.">
        <title>Complete genome sequence of Corynebacterium casei LMG S-19264T (=DSM 44701T), isolated from a smear-ripened cheese.</title>
        <authorList>
            <consortium name="US DOE Joint Genome Institute (JGI-PGF)"/>
            <person name="Walter F."/>
            <person name="Albersmeier A."/>
            <person name="Kalinowski J."/>
            <person name="Ruckert C."/>
        </authorList>
    </citation>
    <scope>NUCLEOTIDE SEQUENCE</scope>
    <source>
        <strain evidence="5">CGMCC 1.15178</strain>
    </source>
</reference>
<dbReference type="Proteomes" id="UP000612456">
    <property type="component" value="Unassembled WGS sequence"/>
</dbReference>
<dbReference type="SUPFAM" id="SSF53850">
    <property type="entry name" value="Periplasmic binding protein-like II"/>
    <property type="match status" value="1"/>
</dbReference>
<dbReference type="InterPro" id="IPR050490">
    <property type="entry name" value="Bact_solute-bd_prot1"/>
</dbReference>
<dbReference type="AlphaFoldDB" id="A0A917DYS5"/>
<dbReference type="RefSeq" id="WP_188995800.1">
    <property type="nucleotide sequence ID" value="NZ_BMHP01000003.1"/>
</dbReference>
<keyword evidence="6" id="KW-1185">Reference proteome</keyword>
<evidence type="ECO:0000313" key="5">
    <source>
        <dbReference type="EMBL" id="GGD84584.1"/>
    </source>
</evidence>
<comment type="caution">
    <text evidence="5">The sequence shown here is derived from an EMBL/GenBank/DDBJ whole genome shotgun (WGS) entry which is preliminary data.</text>
</comment>
<sequence length="549" mass="60693">MKKASRAVILLMVVCTLIFAAACSNNAGSNTGSNNGGATTPDNGQNAGSGENNTNDPQTEPAKEFSGEININVQSENKEGWEAVAKAYTEKHPKVKINVDVKPGEGYADWLRAQLSAGTPAADIVNGNVVAGLENSFIDYLPLMEKTNPYTNAPWKEGFTDFNTQVLDMKGSLTKLNLETVQVLWFYNKKAFEKAGIASPPETWDQLIEISQKLKDAGYTPLAIGGDYNSFWSGSTGWLMRIYADSFLRSSFEKVRSQEGDYNYDPELDGTWKLDINDSHNDDDALVHKNNLRQWLAIKNHELTVNNDQYKTMYTNFKKLIPGMVEDGYFGTSDLNAYSLFLTQKAAMRLDTAGLLSTFDKDITDSEKTGGANAEAFELGTFNMPRMSESEAPVRTIEVPIGFLSMVNKDQEHNDMVIDFMQFYSSSTGYGIYLQATMDAGRGIAGPPIVKDVTLSDELNKKFSNLKLIGNSEKGNAMGALSRGVSDYQPSVREWVNLAQAYFLGKSNVDDFLNKYQASIDKNFEAALKSQKLELSDLETPEKQPPDRP</sequence>
<dbReference type="EMBL" id="BMHP01000003">
    <property type="protein sequence ID" value="GGD84584.1"/>
    <property type="molecule type" value="Genomic_DNA"/>
</dbReference>
<keyword evidence="4" id="KW-0732">Signal</keyword>
<evidence type="ECO:0000256" key="1">
    <source>
        <dbReference type="ARBA" id="ARBA00008520"/>
    </source>
</evidence>
<evidence type="ECO:0000256" key="3">
    <source>
        <dbReference type="SAM" id="MobiDB-lite"/>
    </source>
</evidence>
<dbReference type="InterPro" id="IPR006059">
    <property type="entry name" value="SBP"/>
</dbReference>
<evidence type="ECO:0000313" key="6">
    <source>
        <dbReference type="Proteomes" id="UP000612456"/>
    </source>
</evidence>
<proteinExistence type="inferred from homology"/>
<dbReference type="PROSITE" id="PS51257">
    <property type="entry name" value="PROKAR_LIPOPROTEIN"/>
    <property type="match status" value="1"/>
</dbReference>
<protein>
    <recommendedName>
        <fullName evidence="7">ABC transporter substrate-binding protein</fullName>
    </recommendedName>
</protein>
<reference evidence="5" key="2">
    <citation type="submission" date="2020-09" db="EMBL/GenBank/DDBJ databases">
        <authorList>
            <person name="Sun Q."/>
            <person name="Zhou Y."/>
        </authorList>
    </citation>
    <scope>NUCLEOTIDE SEQUENCE</scope>
    <source>
        <strain evidence="5">CGMCC 1.15178</strain>
    </source>
</reference>
<organism evidence="5 6">
    <name type="scientific">Paenibacillus nasutitermitis</name>
    <dbReference type="NCBI Taxonomy" id="1652958"/>
    <lineage>
        <taxon>Bacteria</taxon>
        <taxon>Bacillati</taxon>
        <taxon>Bacillota</taxon>
        <taxon>Bacilli</taxon>
        <taxon>Bacillales</taxon>
        <taxon>Paenibacillaceae</taxon>
        <taxon>Paenibacillus</taxon>
    </lineage>
</organism>
<feature type="chain" id="PRO_5039526437" description="ABC transporter substrate-binding protein" evidence="4">
    <location>
        <begin position="21"/>
        <end position="549"/>
    </location>
</feature>
<gene>
    <name evidence="5" type="ORF">GCM10010911_48660</name>
</gene>